<accession>A0A4P5NPK1</accession>
<evidence type="ECO:0000313" key="2">
    <source>
        <dbReference type="Proteomes" id="UP000315095"/>
    </source>
</evidence>
<comment type="caution">
    <text evidence="1">The sequence shown here is derived from an EMBL/GenBank/DDBJ whole genome shotgun (WGS) entry which is preliminary data.</text>
</comment>
<dbReference type="AlphaFoldDB" id="A0A4P5NPK1"/>
<reference evidence="2" key="1">
    <citation type="submission" date="2017-01" db="EMBL/GenBank/DDBJ databases">
        <title>Komagataeibacter sp. MSKU9 whole genome sequencing project.</title>
        <authorList>
            <person name="Matsutani M."/>
            <person name="Naloka K."/>
            <person name="Theeragool G."/>
            <person name="Yakushi T."/>
            <person name="Matsushita K."/>
        </authorList>
    </citation>
    <scope>NUCLEOTIDE SEQUENCE [LARGE SCALE GENOMIC DNA]</scope>
    <source>
        <strain evidence="2">MSKU9</strain>
    </source>
</reference>
<evidence type="ECO:0000313" key="1">
    <source>
        <dbReference type="EMBL" id="GCE81984.1"/>
    </source>
</evidence>
<proteinExistence type="predicted"/>
<sequence>MEEELGVIPTSVHIIPLLMDAVKEHIGDFVCDVLVLSNTEIVGKLNIKQLDIGITYCAECPGCLVPGFDGLD</sequence>
<name>A0A4P5NPK1_9PROT</name>
<organism evidence="1 2">
    <name type="scientific">Komagataeibacter diospyri</name>
    <dbReference type="NCBI Taxonomy" id="1932662"/>
    <lineage>
        <taxon>Bacteria</taxon>
        <taxon>Pseudomonadati</taxon>
        <taxon>Pseudomonadota</taxon>
        <taxon>Alphaproteobacteria</taxon>
        <taxon>Acetobacterales</taxon>
        <taxon>Acetobacteraceae</taxon>
        <taxon>Komagataeibacter</taxon>
    </lineage>
</organism>
<dbReference type="EMBL" id="BDLU01000003">
    <property type="protein sequence ID" value="GCE81984.1"/>
    <property type="molecule type" value="Genomic_DNA"/>
</dbReference>
<evidence type="ECO:0008006" key="3">
    <source>
        <dbReference type="Google" id="ProtNLM"/>
    </source>
</evidence>
<gene>
    <name evidence="1" type="ORF">MSKU9_0125</name>
</gene>
<keyword evidence="2" id="KW-1185">Reference proteome</keyword>
<protein>
    <recommendedName>
        <fullName evidence="3">LysR substrate-binding domain-containing protein</fullName>
    </recommendedName>
</protein>
<dbReference type="Proteomes" id="UP000315095">
    <property type="component" value="Unassembled WGS sequence"/>
</dbReference>